<accession>A0AAU2VVG5</accession>
<dbReference type="PANTHER" id="PTHR33653:SF1">
    <property type="entry name" value="RIBONUCLEASE VAPC2"/>
    <property type="match status" value="1"/>
</dbReference>
<keyword evidence="4 8" id="KW-0479">Metal-binding</keyword>
<evidence type="ECO:0000256" key="5">
    <source>
        <dbReference type="ARBA" id="ARBA00022801"/>
    </source>
</evidence>
<dbReference type="EMBL" id="CP108313">
    <property type="protein sequence ID" value="WTW71344.1"/>
    <property type="molecule type" value="Genomic_DNA"/>
</dbReference>
<dbReference type="InterPro" id="IPR022907">
    <property type="entry name" value="VapC_family"/>
</dbReference>
<evidence type="ECO:0000256" key="6">
    <source>
        <dbReference type="ARBA" id="ARBA00022842"/>
    </source>
</evidence>
<sequence>MRYLADTSAVWRLLRKQVGDPWPQRVSQGLVSLCPPVEAELMPALRADRDHEPFFTMLGQTFSWVPALEDPWPRIIDVQRELVRIGHHRGPSPIDILIALTARQHRLTVLHVDDDFGSIAKVCPDIAMARLHPAEGRAP</sequence>
<evidence type="ECO:0000256" key="3">
    <source>
        <dbReference type="ARBA" id="ARBA00022722"/>
    </source>
</evidence>
<dbReference type="InterPro" id="IPR029060">
    <property type="entry name" value="PIN-like_dom_sf"/>
</dbReference>
<dbReference type="HAMAP" id="MF_00265">
    <property type="entry name" value="VapC_Nob1"/>
    <property type="match status" value="1"/>
</dbReference>
<evidence type="ECO:0000256" key="2">
    <source>
        <dbReference type="ARBA" id="ARBA00022649"/>
    </source>
</evidence>
<organism evidence="10">
    <name type="scientific">Streptomyces sp. NBC_00008</name>
    <dbReference type="NCBI Taxonomy" id="2903610"/>
    <lineage>
        <taxon>Bacteria</taxon>
        <taxon>Bacillati</taxon>
        <taxon>Actinomycetota</taxon>
        <taxon>Actinomycetes</taxon>
        <taxon>Kitasatosporales</taxon>
        <taxon>Streptomycetaceae</taxon>
        <taxon>Streptomyces</taxon>
    </lineage>
</organism>
<dbReference type="SUPFAM" id="SSF88723">
    <property type="entry name" value="PIN domain-like"/>
    <property type="match status" value="1"/>
</dbReference>
<keyword evidence="5 8" id="KW-0378">Hydrolase</keyword>
<comment type="cofactor">
    <cofactor evidence="1 8">
        <name>Mg(2+)</name>
        <dbReference type="ChEBI" id="CHEBI:18420"/>
    </cofactor>
</comment>
<comment type="function">
    <text evidence="8">Toxic component of a toxin-antitoxin (TA) system. An RNase.</text>
</comment>
<dbReference type="InterPro" id="IPR050556">
    <property type="entry name" value="Type_II_TA_system_RNase"/>
</dbReference>
<keyword evidence="3 8" id="KW-0540">Nuclease</keyword>
<comment type="similarity">
    <text evidence="7 8">Belongs to the PINc/VapC protein family.</text>
</comment>
<dbReference type="AlphaFoldDB" id="A0AAU2VVG5"/>
<dbReference type="Pfam" id="PF01850">
    <property type="entry name" value="PIN"/>
    <property type="match status" value="1"/>
</dbReference>
<keyword evidence="6 8" id="KW-0460">Magnesium</keyword>
<proteinExistence type="inferred from homology"/>
<reference evidence="10" key="1">
    <citation type="submission" date="2022-10" db="EMBL/GenBank/DDBJ databases">
        <title>The complete genomes of actinobacterial strains from the NBC collection.</title>
        <authorList>
            <person name="Joergensen T.S."/>
            <person name="Alvarez Arevalo M."/>
            <person name="Sterndorff E.B."/>
            <person name="Faurdal D."/>
            <person name="Vuksanovic O."/>
            <person name="Mourched A.-S."/>
            <person name="Charusanti P."/>
            <person name="Shaw S."/>
            <person name="Blin K."/>
            <person name="Weber T."/>
        </authorList>
    </citation>
    <scope>NUCLEOTIDE SEQUENCE</scope>
    <source>
        <strain evidence="10">NBC_00008</strain>
    </source>
</reference>
<evidence type="ECO:0000256" key="7">
    <source>
        <dbReference type="ARBA" id="ARBA00038093"/>
    </source>
</evidence>
<gene>
    <name evidence="8" type="primary">vapC</name>
    <name evidence="10" type="ORF">OG398_25315</name>
</gene>
<evidence type="ECO:0000259" key="9">
    <source>
        <dbReference type="Pfam" id="PF01850"/>
    </source>
</evidence>
<dbReference type="GO" id="GO:0000287">
    <property type="term" value="F:magnesium ion binding"/>
    <property type="evidence" value="ECO:0007669"/>
    <property type="project" value="UniProtKB-UniRule"/>
</dbReference>
<feature type="binding site" evidence="8">
    <location>
        <position position="95"/>
    </location>
    <ligand>
        <name>Mg(2+)</name>
        <dbReference type="ChEBI" id="CHEBI:18420"/>
    </ligand>
</feature>
<protein>
    <recommendedName>
        <fullName evidence="8">Ribonuclease VapC</fullName>
        <shortName evidence="8">RNase VapC</shortName>
        <ecNumber evidence="8">3.1.-.-</ecNumber>
    </recommendedName>
    <alternativeName>
        <fullName evidence="8">Toxin VapC</fullName>
    </alternativeName>
</protein>
<dbReference type="Gene3D" id="3.40.50.1010">
    <property type="entry name" value="5'-nuclease"/>
    <property type="match status" value="1"/>
</dbReference>
<evidence type="ECO:0000256" key="1">
    <source>
        <dbReference type="ARBA" id="ARBA00001946"/>
    </source>
</evidence>
<keyword evidence="8" id="KW-0800">Toxin</keyword>
<feature type="binding site" evidence="8">
    <location>
        <position position="6"/>
    </location>
    <ligand>
        <name>Mg(2+)</name>
        <dbReference type="ChEBI" id="CHEBI:18420"/>
    </ligand>
</feature>
<evidence type="ECO:0000256" key="4">
    <source>
        <dbReference type="ARBA" id="ARBA00022723"/>
    </source>
</evidence>
<evidence type="ECO:0000313" key="10">
    <source>
        <dbReference type="EMBL" id="WTW71344.1"/>
    </source>
</evidence>
<name>A0AAU2VVG5_9ACTN</name>
<evidence type="ECO:0000256" key="8">
    <source>
        <dbReference type="HAMAP-Rule" id="MF_00265"/>
    </source>
</evidence>
<feature type="domain" description="PIN" evidence="9">
    <location>
        <begin position="4"/>
        <end position="121"/>
    </location>
</feature>
<dbReference type="GO" id="GO:0016787">
    <property type="term" value="F:hydrolase activity"/>
    <property type="evidence" value="ECO:0007669"/>
    <property type="project" value="UniProtKB-KW"/>
</dbReference>
<dbReference type="EC" id="3.1.-.-" evidence="8"/>
<dbReference type="PANTHER" id="PTHR33653">
    <property type="entry name" value="RIBONUCLEASE VAPC2"/>
    <property type="match status" value="1"/>
</dbReference>
<keyword evidence="2 8" id="KW-1277">Toxin-antitoxin system</keyword>
<dbReference type="GO" id="GO:0004540">
    <property type="term" value="F:RNA nuclease activity"/>
    <property type="evidence" value="ECO:0007669"/>
    <property type="project" value="InterPro"/>
</dbReference>
<dbReference type="GO" id="GO:0090729">
    <property type="term" value="F:toxin activity"/>
    <property type="evidence" value="ECO:0007669"/>
    <property type="project" value="UniProtKB-KW"/>
</dbReference>
<dbReference type="InterPro" id="IPR002716">
    <property type="entry name" value="PIN_dom"/>
</dbReference>